<dbReference type="InterPro" id="IPR035899">
    <property type="entry name" value="DBL_dom_sf"/>
</dbReference>
<dbReference type="InterPro" id="IPR000219">
    <property type="entry name" value="DH_dom"/>
</dbReference>
<evidence type="ECO:0000259" key="2">
    <source>
        <dbReference type="PROSITE" id="PS50010"/>
    </source>
</evidence>
<gene>
    <name evidence="3" type="ORF">NEDG_01519</name>
</gene>
<dbReference type="Gene3D" id="1.20.900.10">
    <property type="entry name" value="Dbl homology (DH) domain"/>
    <property type="match status" value="1"/>
</dbReference>
<dbReference type="SUPFAM" id="SSF48065">
    <property type="entry name" value="DBL homology domain (DH-domain)"/>
    <property type="match status" value="1"/>
</dbReference>
<dbReference type="PROSITE" id="PS50010">
    <property type="entry name" value="DH_2"/>
    <property type="match status" value="1"/>
</dbReference>
<dbReference type="VEuPathDB" id="MicrosporidiaDB:NEDG_01519"/>
<evidence type="ECO:0000313" key="4">
    <source>
        <dbReference type="Proteomes" id="UP000185944"/>
    </source>
</evidence>
<dbReference type="EMBL" id="LTDL01000038">
    <property type="protein sequence ID" value="OAG29972.1"/>
    <property type="molecule type" value="Genomic_DNA"/>
</dbReference>
<dbReference type="SMART" id="SM00325">
    <property type="entry name" value="RhoGEF"/>
    <property type="match status" value="1"/>
</dbReference>
<dbReference type="AlphaFoldDB" id="A0A177EFS0"/>
<dbReference type="GO" id="GO:0005085">
    <property type="term" value="F:guanyl-nucleotide exchange factor activity"/>
    <property type="evidence" value="ECO:0007669"/>
    <property type="project" value="InterPro"/>
</dbReference>
<dbReference type="InterPro" id="IPR052233">
    <property type="entry name" value="Rho-type_GEFs"/>
</dbReference>
<protein>
    <recommendedName>
        <fullName evidence="2">DH domain-containing protein</fullName>
    </recommendedName>
</protein>
<name>A0A177EFS0_9MICR</name>
<evidence type="ECO:0000256" key="1">
    <source>
        <dbReference type="SAM" id="MobiDB-lite"/>
    </source>
</evidence>
<dbReference type="PANTHER" id="PTHR46572">
    <property type="entry name" value="RHO1 GDP-GTP EXCHANGE PROTEIN 1-RELATED"/>
    <property type="match status" value="1"/>
</dbReference>
<proteinExistence type="predicted"/>
<sequence length="712" mass="81479">MLKEEEKGDANQEEKRMQAIYELFLSEFEYKYDLVLWSRTFRYLVDNTVNLSLMDKHIFNVHVLLNIEAILTMQSELVASMMENFQCDNPDAKSKFLSLNISAEKMVSVCNAFIERKDVLQSAYIEYANKVPKATDVMDKIIKENSLFDKELVEVLQRVGRLHLGCTNFILRPMQKITRYPLLFRAIKKRGRVAEVESLDQAIAAIREINIKVNENVQYSTNYFSMYHLLHSILPDSGNQRTLSFGASQKERQHMREEEVSLILSTEKRPVTIVVLDNCVFFLEASRSVMNNPLTLSKRRILYDIMPHCNLKVERLSGSGNKIGNIQMKIESGPDTYTLEALDWVIDGLVQSINECIKAEKEKFIEITVNSFELEISRKGSSMVITEETGAEECRADTETETGTDTETKPETRADSPIQPFSLAGLGTIVVASESGLEISTPDKRLIMSTKETENVMYFKEMSMLLYIRNRMLYGVVFGRNDDIDAPTKKITGKIMSAFIGHTTDTQTGEVNRFAVAKQIGYLGSEELLVIKLEQTGPNTFSSYLHRRMYIAGDINDVSFYGKNIAIASNDFELINLLDLTTQELLDPLDVTINHYVTKAKSKPISSKKITENIYLIIFDDMGFFINRFGSRKMAHILFLWFMRVHQVEMFGDYIVALGEKQTKLYTTEDGILRGIVDIDDGKVLRHSKYLIIYNDTHFYRLLLPNKNSQAQ</sequence>
<keyword evidence="4" id="KW-1185">Reference proteome</keyword>
<feature type="domain" description="DH" evidence="2">
    <location>
        <begin position="15"/>
        <end position="216"/>
    </location>
</feature>
<dbReference type="PANTHER" id="PTHR46572:SF1">
    <property type="entry name" value="RHO1 GUANINE NUCLEOTIDE EXCHANGE FACTOR TUS1"/>
    <property type="match status" value="1"/>
</dbReference>
<evidence type="ECO:0000313" key="3">
    <source>
        <dbReference type="EMBL" id="OAG29972.1"/>
    </source>
</evidence>
<dbReference type="RefSeq" id="XP_067544524.1">
    <property type="nucleotide sequence ID" value="XM_067688937.1"/>
</dbReference>
<feature type="region of interest" description="Disordered" evidence="1">
    <location>
        <begin position="390"/>
        <end position="417"/>
    </location>
</feature>
<organism evidence="3 4">
    <name type="scientific">Nematocida displodere</name>
    <dbReference type="NCBI Taxonomy" id="1805483"/>
    <lineage>
        <taxon>Eukaryota</taxon>
        <taxon>Fungi</taxon>
        <taxon>Fungi incertae sedis</taxon>
        <taxon>Microsporidia</taxon>
        <taxon>Nematocida</taxon>
    </lineage>
</organism>
<dbReference type="GeneID" id="93647869"/>
<dbReference type="Proteomes" id="UP000185944">
    <property type="component" value="Unassembled WGS sequence"/>
</dbReference>
<comment type="caution">
    <text evidence="3">The sequence shown here is derived from an EMBL/GenBank/DDBJ whole genome shotgun (WGS) entry which is preliminary data.</text>
</comment>
<accession>A0A177EFS0</accession>
<dbReference type="OrthoDB" id="2272012at2759"/>
<reference evidence="3 4" key="1">
    <citation type="submission" date="2016-02" db="EMBL/GenBank/DDBJ databases">
        <title>Discovery of a natural microsporidian pathogen with a broad tissue tropism in Caenorhabditis elegans.</title>
        <authorList>
            <person name="Luallen R.J."/>
            <person name="Reinke A.W."/>
            <person name="Tong L."/>
            <person name="Botts M.R."/>
            <person name="Felix M.-A."/>
            <person name="Troemel E.R."/>
        </authorList>
    </citation>
    <scope>NUCLEOTIDE SEQUENCE [LARGE SCALE GENOMIC DNA]</scope>
    <source>
        <strain evidence="3 4">JUm2807</strain>
    </source>
</reference>
<dbReference type="Pfam" id="PF00621">
    <property type="entry name" value="RhoGEF"/>
    <property type="match status" value="1"/>
</dbReference>
<dbReference type="STRING" id="1805483.A0A177EFS0"/>